<reference evidence="2" key="1">
    <citation type="journal article" date="2017" name="Front. Plant Sci.">
        <title>Climate Clever Clovers: New Paradigm to Reduce the Environmental Footprint of Ruminants by Breeding Low Methanogenic Forages Utilizing Haplotype Variation.</title>
        <authorList>
            <person name="Kaur P."/>
            <person name="Appels R."/>
            <person name="Bayer P.E."/>
            <person name="Keeble-Gagnere G."/>
            <person name="Wang J."/>
            <person name="Hirakawa H."/>
            <person name="Shirasawa K."/>
            <person name="Vercoe P."/>
            <person name="Stefanova K."/>
            <person name="Durmic Z."/>
            <person name="Nichols P."/>
            <person name="Revell C."/>
            <person name="Isobe S.N."/>
            <person name="Edwards D."/>
            <person name="Erskine W."/>
        </authorList>
    </citation>
    <scope>NUCLEOTIDE SEQUENCE [LARGE SCALE GENOMIC DNA]</scope>
    <source>
        <strain evidence="2">cv. Daliak</strain>
    </source>
</reference>
<gene>
    <name evidence="1" type="ORF">TSUD_177150</name>
</gene>
<dbReference type="InterPro" id="IPR032675">
    <property type="entry name" value="LRR_dom_sf"/>
</dbReference>
<evidence type="ECO:0000313" key="1">
    <source>
        <dbReference type="EMBL" id="GAU47710.1"/>
    </source>
</evidence>
<proteinExistence type="predicted"/>
<dbReference type="GO" id="GO:0031146">
    <property type="term" value="P:SCF-dependent proteasomal ubiquitin-dependent protein catabolic process"/>
    <property type="evidence" value="ECO:0007669"/>
    <property type="project" value="TreeGrafter"/>
</dbReference>
<dbReference type="EMBL" id="DF974340">
    <property type="protein sequence ID" value="GAU47710.1"/>
    <property type="molecule type" value="Genomic_DNA"/>
</dbReference>
<dbReference type="AlphaFoldDB" id="A0A2Z6PCA6"/>
<evidence type="ECO:0000313" key="2">
    <source>
        <dbReference type="Proteomes" id="UP000242715"/>
    </source>
</evidence>
<dbReference type="GO" id="GO:0019005">
    <property type="term" value="C:SCF ubiquitin ligase complex"/>
    <property type="evidence" value="ECO:0007669"/>
    <property type="project" value="TreeGrafter"/>
</dbReference>
<dbReference type="SUPFAM" id="SSF52047">
    <property type="entry name" value="RNI-like"/>
    <property type="match status" value="1"/>
</dbReference>
<organism evidence="1 2">
    <name type="scientific">Trifolium subterraneum</name>
    <name type="common">Subterranean clover</name>
    <dbReference type="NCBI Taxonomy" id="3900"/>
    <lineage>
        <taxon>Eukaryota</taxon>
        <taxon>Viridiplantae</taxon>
        <taxon>Streptophyta</taxon>
        <taxon>Embryophyta</taxon>
        <taxon>Tracheophyta</taxon>
        <taxon>Spermatophyta</taxon>
        <taxon>Magnoliopsida</taxon>
        <taxon>eudicotyledons</taxon>
        <taxon>Gunneridae</taxon>
        <taxon>Pentapetalae</taxon>
        <taxon>rosids</taxon>
        <taxon>fabids</taxon>
        <taxon>Fabales</taxon>
        <taxon>Fabaceae</taxon>
        <taxon>Papilionoideae</taxon>
        <taxon>50 kb inversion clade</taxon>
        <taxon>NPAAA clade</taxon>
        <taxon>Hologalegina</taxon>
        <taxon>IRL clade</taxon>
        <taxon>Trifolieae</taxon>
        <taxon>Trifolium</taxon>
    </lineage>
</organism>
<dbReference type="PANTHER" id="PTHR13318">
    <property type="entry name" value="PARTNER OF PAIRED, ISOFORM B-RELATED"/>
    <property type="match status" value="1"/>
</dbReference>
<keyword evidence="2" id="KW-1185">Reference proteome</keyword>
<dbReference type="Proteomes" id="UP000242715">
    <property type="component" value="Unassembled WGS sequence"/>
</dbReference>
<sequence length="487" mass="55070">MNFEMYIEEEKSNIEFWMMVVVGGDDGIVEDDCWLSICTFLMDDDGNHRYLKPLSLVSKQLLSITNRHRYSFTICTPTLLYLQTLCHRFPNLTSIHITEFHLQQNTGSHSVQDGVKAMLMALPKLRKINLYNSYGYYFNVNDSILLNLCKNCEFLEDIVMFNCPLLTQDGIASAIRERPSLMSLSINLPSNGIPNNISSHFIDSLVSLKGLTCLDLSYSQISDKLLSSIAREDLLLRRLVFQYCTGYSYSGLVSLLSKCQRIQHLDLRKANFLNDQHVVQLSLFIDNLMSINLGECNMLTKLALFALVRECPLLSEIKMDRIESESVENSDSSMDFGVYPRLKSLYLAYNSWLSDEVINTFASIFPNLQLLDLNSCDISEEVLTLEVLSLSNSGIDDSSLYMISKSCSGLLQLDLTNCLDVTEKGVMQVVANCTQLREIYLQGCSKVAADVDSMVYIRPSLRKITTPNFSSSQSRMKAFLCRGCLVV</sequence>
<dbReference type="Gene3D" id="3.80.10.10">
    <property type="entry name" value="Ribonuclease Inhibitor"/>
    <property type="match status" value="3"/>
</dbReference>
<evidence type="ECO:0008006" key="3">
    <source>
        <dbReference type="Google" id="ProtNLM"/>
    </source>
</evidence>
<name>A0A2Z6PCA6_TRISU</name>
<dbReference type="PANTHER" id="PTHR13318:SF106">
    <property type="entry name" value="F-BOX_LRR-REPEAT PROTEIN 2"/>
    <property type="match status" value="1"/>
</dbReference>
<dbReference type="OrthoDB" id="550575at2759"/>
<protein>
    <recommendedName>
        <fullName evidence="3">F-box domain-containing protein</fullName>
    </recommendedName>
</protein>
<accession>A0A2Z6PCA6</accession>